<sequence length="151" mass="15951">MVAVPVSARWLSGVGAVAFLLPVWSIHRGYGPGGLVLYVFGLGCAVVCAVPPFFSDEKRLRVACTVGGVVVTVVSAPFVFVGVLFARFLYYGTLYLAFLALPVTAVAGLAAGFQRAKGRDRGRGPARFAWACAALTLTGWLAVSAWILTLR</sequence>
<feature type="transmembrane region" description="Helical" evidence="1">
    <location>
        <begin position="66"/>
        <end position="88"/>
    </location>
</feature>
<keyword evidence="1" id="KW-0812">Transmembrane</keyword>
<feature type="transmembrane region" description="Helical" evidence="1">
    <location>
        <begin position="128"/>
        <end position="148"/>
    </location>
</feature>
<evidence type="ECO:0000313" key="2">
    <source>
        <dbReference type="EMBL" id="RGD57393.1"/>
    </source>
</evidence>
<name>A0A372ZNG6_9ACTN</name>
<keyword evidence="3" id="KW-1185">Reference proteome</keyword>
<dbReference type="EMBL" id="QVIG01000001">
    <property type="protein sequence ID" value="RGD57393.1"/>
    <property type="molecule type" value="Genomic_DNA"/>
</dbReference>
<dbReference type="Proteomes" id="UP000263377">
    <property type="component" value="Unassembled WGS sequence"/>
</dbReference>
<dbReference type="AlphaFoldDB" id="A0A372ZNG6"/>
<dbReference type="RefSeq" id="WP_117486180.1">
    <property type="nucleotide sequence ID" value="NZ_QVIG01000001.1"/>
</dbReference>
<proteinExistence type="predicted"/>
<keyword evidence="1" id="KW-1133">Transmembrane helix</keyword>
<accession>A0A372ZNG6</accession>
<feature type="transmembrane region" description="Helical" evidence="1">
    <location>
        <begin position="35"/>
        <end position="54"/>
    </location>
</feature>
<keyword evidence="1" id="KW-0472">Membrane</keyword>
<reference evidence="2 3" key="1">
    <citation type="submission" date="2018-08" db="EMBL/GenBank/DDBJ databases">
        <title>Diversity &amp; Physiological Properties of Lignin-Decomposing Actinobacteria from Soil.</title>
        <authorList>
            <person name="Roh S.G."/>
            <person name="Kim S.B."/>
        </authorList>
    </citation>
    <scope>NUCLEOTIDE SEQUENCE [LARGE SCALE GENOMIC DNA]</scope>
    <source>
        <strain evidence="2 3">MMS17-GH009</strain>
    </source>
</reference>
<comment type="caution">
    <text evidence="2">The sequence shown here is derived from an EMBL/GenBank/DDBJ whole genome shotgun (WGS) entry which is preliminary data.</text>
</comment>
<gene>
    <name evidence="2" type="ORF">DR950_05935</name>
</gene>
<protein>
    <submittedName>
        <fullName evidence="2">Uncharacterized protein</fullName>
    </submittedName>
</protein>
<organism evidence="2 3">
    <name type="scientific">Kitasatospora xanthocidica</name>
    <dbReference type="NCBI Taxonomy" id="83382"/>
    <lineage>
        <taxon>Bacteria</taxon>
        <taxon>Bacillati</taxon>
        <taxon>Actinomycetota</taxon>
        <taxon>Actinomycetes</taxon>
        <taxon>Kitasatosporales</taxon>
        <taxon>Streptomycetaceae</taxon>
        <taxon>Kitasatospora</taxon>
    </lineage>
</organism>
<evidence type="ECO:0000313" key="3">
    <source>
        <dbReference type="Proteomes" id="UP000263377"/>
    </source>
</evidence>
<feature type="transmembrane region" description="Helical" evidence="1">
    <location>
        <begin position="94"/>
        <end position="116"/>
    </location>
</feature>
<evidence type="ECO:0000256" key="1">
    <source>
        <dbReference type="SAM" id="Phobius"/>
    </source>
</evidence>